<keyword evidence="2" id="KW-1185">Reference proteome</keyword>
<organism evidence="1 2">
    <name type="scientific">Cellulomonas persica</name>
    <dbReference type="NCBI Taxonomy" id="76861"/>
    <lineage>
        <taxon>Bacteria</taxon>
        <taxon>Bacillati</taxon>
        <taxon>Actinomycetota</taxon>
        <taxon>Actinomycetes</taxon>
        <taxon>Micrococcales</taxon>
        <taxon>Cellulomonadaceae</taxon>
        <taxon>Cellulomonas</taxon>
    </lineage>
</organism>
<dbReference type="OrthoDB" id="9796999at2"/>
<dbReference type="AlphaFoldDB" id="A0A510UW34"/>
<reference evidence="1 2" key="1">
    <citation type="submission" date="2019-07" db="EMBL/GenBank/DDBJ databases">
        <title>Whole genome shotgun sequence of Cellulomonas persica NBRC 101101.</title>
        <authorList>
            <person name="Hosoyama A."/>
            <person name="Uohara A."/>
            <person name="Ohji S."/>
            <person name="Ichikawa N."/>
        </authorList>
    </citation>
    <scope>NUCLEOTIDE SEQUENCE [LARGE SCALE GENOMIC DNA]</scope>
    <source>
        <strain evidence="1 2">NBRC 101101</strain>
    </source>
</reference>
<evidence type="ECO:0008006" key="3">
    <source>
        <dbReference type="Google" id="ProtNLM"/>
    </source>
</evidence>
<proteinExistence type="predicted"/>
<sequence>MPGPRDPDALHVHAETVEEWRAWLAAHHDSGVDGVWLVMWRPQTGRPRVSYEEAIEESLCFGWIDSLSNPLDDERTRLWFTPRRVGSPWSRTNKERLARVEAQGRMTDAGRAVVERAKQDGSFTYLDDVEDLVVPDDLAAALDEHPGARTHWDGFSPSARKVVLRWILDARRPATRAARIAETARLAEAGVPAHQQQRP</sequence>
<dbReference type="Proteomes" id="UP000321386">
    <property type="component" value="Unassembled WGS sequence"/>
</dbReference>
<evidence type="ECO:0000313" key="1">
    <source>
        <dbReference type="EMBL" id="GEK18904.1"/>
    </source>
</evidence>
<dbReference type="Pfam" id="PF13376">
    <property type="entry name" value="OmdA"/>
    <property type="match status" value="1"/>
</dbReference>
<evidence type="ECO:0000313" key="2">
    <source>
        <dbReference type="Proteomes" id="UP000321386"/>
    </source>
</evidence>
<dbReference type="EMBL" id="BJUA01000014">
    <property type="protein sequence ID" value="GEK18904.1"/>
    <property type="molecule type" value="Genomic_DNA"/>
</dbReference>
<gene>
    <name evidence="1" type="ORF">CPE01_26370</name>
</gene>
<protein>
    <recommendedName>
        <fullName evidence="3">YdeI/OmpD-associated family protein</fullName>
    </recommendedName>
</protein>
<accession>A0A510UW34</accession>
<comment type="caution">
    <text evidence="1">The sequence shown here is derived from an EMBL/GenBank/DDBJ whole genome shotgun (WGS) entry which is preliminary data.</text>
</comment>
<name>A0A510UW34_9CELL</name>
<dbReference type="RefSeq" id="WP_146807295.1">
    <property type="nucleotide sequence ID" value="NZ_BJUA01000014.1"/>
</dbReference>